<dbReference type="Gene3D" id="1.20.1720.10">
    <property type="entry name" value="Multidrug resistance protein D"/>
    <property type="match status" value="1"/>
</dbReference>
<evidence type="ECO:0000313" key="7">
    <source>
        <dbReference type="EMBL" id="MBB4764751.1"/>
    </source>
</evidence>
<dbReference type="InterPro" id="IPR011701">
    <property type="entry name" value="MFS"/>
</dbReference>
<dbReference type="RefSeq" id="WP_203709099.1">
    <property type="nucleotide sequence ID" value="NZ_BOMK01000003.1"/>
</dbReference>
<name>A0A7W7MRX9_9ACTN</name>
<dbReference type="SUPFAM" id="SSF103473">
    <property type="entry name" value="MFS general substrate transporter"/>
    <property type="match status" value="2"/>
</dbReference>
<feature type="transmembrane region" description="Helical" evidence="5">
    <location>
        <begin position="413"/>
        <end position="433"/>
    </location>
</feature>
<feature type="transmembrane region" description="Helical" evidence="5">
    <location>
        <begin position="376"/>
        <end position="401"/>
    </location>
</feature>
<dbReference type="EMBL" id="JACHNH010000001">
    <property type="protein sequence ID" value="MBB4764751.1"/>
    <property type="molecule type" value="Genomic_DNA"/>
</dbReference>
<dbReference type="Pfam" id="PF07690">
    <property type="entry name" value="MFS_1"/>
    <property type="match status" value="1"/>
</dbReference>
<sequence length="471" mass="48037">MAATETLAPATTAYRWRWVALAVILAGSAMELLDATVTNIAGPTMRADLGGSAGLLQWLGAAYLLAMTAGLLTSGRLGDIIGRRRMFLIGAGGFTIGSLLVATAGTPETVIAARVVQGLCGAAMVPQGFGLIKEMFPPTESQTALAAFGPVMGLAAAGGPVLAGWLVDADILGTGWRMIFLINLPIGVAAVAAAVRFLPASRAPHPLRLDLVGAVLAAAAGLLLIFPLVQGREHGWPAWAFAMMAGSALLFVLFGWYETRTERAGGDPLVIPSLFRKRAFTGGLLVGVLLFASMSGFMLVFNVFLQVDAGYSPSAAGLAMLPYPIGVIAGMGALPSLRRFGRAVLHAGVLVNALGIVGVIATVAAAGSAVSGWRLIPALLVGGVGAALLMGPYLDFVLAGVEPAETGSASGTITAVQQLGGALGLALVGTVFFDAQGSLTPALWLAAGLVLAAFPAGYFLPEHTADKRRPS</sequence>
<reference evidence="7 8" key="1">
    <citation type="submission" date="2020-08" db="EMBL/GenBank/DDBJ databases">
        <title>Sequencing the genomes of 1000 actinobacteria strains.</title>
        <authorList>
            <person name="Klenk H.-P."/>
        </authorList>
    </citation>
    <scope>NUCLEOTIDE SEQUENCE [LARGE SCALE GENOMIC DNA]</scope>
    <source>
        <strain evidence="7 8">DSM 43149</strain>
    </source>
</reference>
<evidence type="ECO:0000259" key="6">
    <source>
        <dbReference type="PROSITE" id="PS50850"/>
    </source>
</evidence>
<dbReference type="GO" id="GO:0022857">
    <property type="term" value="F:transmembrane transporter activity"/>
    <property type="evidence" value="ECO:0007669"/>
    <property type="project" value="InterPro"/>
</dbReference>
<feature type="transmembrane region" description="Helical" evidence="5">
    <location>
        <begin position="111"/>
        <end position="132"/>
    </location>
</feature>
<dbReference type="PROSITE" id="PS50850">
    <property type="entry name" value="MFS"/>
    <property type="match status" value="1"/>
</dbReference>
<feature type="transmembrane region" description="Helical" evidence="5">
    <location>
        <begin position="211"/>
        <end position="230"/>
    </location>
</feature>
<dbReference type="Proteomes" id="UP000578112">
    <property type="component" value="Unassembled WGS sequence"/>
</dbReference>
<feature type="transmembrane region" description="Helical" evidence="5">
    <location>
        <begin position="278"/>
        <end position="304"/>
    </location>
</feature>
<feature type="transmembrane region" description="Helical" evidence="5">
    <location>
        <begin position="144"/>
        <end position="166"/>
    </location>
</feature>
<dbReference type="Gene3D" id="1.20.1250.20">
    <property type="entry name" value="MFS general substrate transporter like domains"/>
    <property type="match status" value="1"/>
</dbReference>
<organism evidence="7 8">
    <name type="scientific">Actinoplanes digitatis</name>
    <dbReference type="NCBI Taxonomy" id="1868"/>
    <lineage>
        <taxon>Bacteria</taxon>
        <taxon>Bacillati</taxon>
        <taxon>Actinomycetota</taxon>
        <taxon>Actinomycetes</taxon>
        <taxon>Micromonosporales</taxon>
        <taxon>Micromonosporaceae</taxon>
        <taxon>Actinoplanes</taxon>
    </lineage>
</organism>
<comment type="caution">
    <text evidence="7">The sequence shown here is derived from an EMBL/GenBank/DDBJ whole genome shotgun (WGS) entry which is preliminary data.</text>
</comment>
<feature type="transmembrane region" description="Helical" evidence="5">
    <location>
        <begin position="439"/>
        <end position="460"/>
    </location>
</feature>
<feature type="transmembrane region" description="Helical" evidence="5">
    <location>
        <begin position="236"/>
        <end position="257"/>
    </location>
</feature>
<feature type="transmembrane region" description="Helical" evidence="5">
    <location>
        <begin position="349"/>
        <end position="370"/>
    </location>
</feature>
<evidence type="ECO:0000256" key="2">
    <source>
        <dbReference type="ARBA" id="ARBA00022692"/>
    </source>
</evidence>
<feature type="transmembrane region" description="Helical" evidence="5">
    <location>
        <begin position="55"/>
        <end position="74"/>
    </location>
</feature>
<feature type="transmembrane region" description="Helical" evidence="5">
    <location>
        <begin position="178"/>
        <end position="199"/>
    </location>
</feature>
<feature type="transmembrane region" description="Helical" evidence="5">
    <location>
        <begin position="316"/>
        <end position="337"/>
    </location>
</feature>
<proteinExistence type="predicted"/>
<dbReference type="AlphaFoldDB" id="A0A7W7MRX9"/>
<evidence type="ECO:0000256" key="3">
    <source>
        <dbReference type="ARBA" id="ARBA00022989"/>
    </source>
</evidence>
<keyword evidence="2 5" id="KW-0812">Transmembrane</keyword>
<evidence type="ECO:0000256" key="5">
    <source>
        <dbReference type="SAM" id="Phobius"/>
    </source>
</evidence>
<dbReference type="InterPro" id="IPR036259">
    <property type="entry name" value="MFS_trans_sf"/>
</dbReference>
<keyword evidence="8" id="KW-1185">Reference proteome</keyword>
<accession>A0A7W7MRX9</accession>
<gene>
    <name evidence="7" type="ORF">BJ971_005307</name>
</gene>
<dbReference type="CDD" id="cd17321">
    <property type="entry name" value="MFS_MMR_MDR_like"/>
    <property type="match status" value="1"/>
</dbReference>
<evidence type="ECO:0000256" key="4">
    <source>
        <dbReference type="ARBA" id="ARBA00023136"/>
    </source>
</evidence>
<dbReference type="PANTHER" id="PTHR42718:SF39">
    <property type="entry name" value="ACTINORHODIN TRANSPORTER-RELATED"/>
    <property type="match status" value="1"/>
</dbReference>
<keyword evidence="4 5" id="KW-0472">Membrane</keyword>
<dbReference type="GO" id="GO:0005886">
    <property type="term" value="C:plasma membrane"/>
    <property type="evidence" value="ECO:0007669"/>
    <property type="project" value="UniProtKB-SubCell"/>
</dbReference>
<keyword evidence="3 5" id="KW-1133">Transmembrane helix</keyword>
<evidence type="ECO:0000256" key="1">
    <source>
        <dbReference type="ARBA" id="ARBA00004651"/>
    </source>
</evidence>
<feature type="domain" description="Major facilitator superfamily (MFS) profile" evidence="6">
    <location>
        <begin position="20"/>
        <end position="465"/>
    </location>
</feature>
<comment type="subcellular location">
    <subcellularLocation>
        <location evidence="1">Cell membrane</location>
        <topology evidence="1">Multi-pass membrane protein</topology>
    </subcellularLocation>
</comment>
<dbReference type="PANTHER" id="PTHR42718">
    <property type="entry name" value="MAJOR FACILITATOR SUPERFAMILY MULTIDRUG TRANSPORTER MFSC"/>
    <property type="match status" value="1"/>
</dbReference>
<evidence type="ECO:0000313" key="8">
    <source>
        <dbReference type="Proteomes" id="UP000578112"/>
    </source>
</evidence>
<dbReference type="InterPro" id="IPR020846">
    <property type="entry name" value="MFS_dom"/>
</dbReference>
<protein>
    <submittedName>
        <fullName evidence="7">EmrB/QacA subfamily drug resistance transporter</fullName>
    </submittedName>
</protein>
<feature type="transmembrane region" description="Helical" evidence="5">
    <location>
        <begin position="86"/>
        <end position="105"/>
    </location>
</feature>